<protein>
    <submittedName>
        <fullName evidence="4">Glycosyltransferase family 4 protein</fullName>
    </submittedName>
</protein>
<dbReference type="PANTHER" id="PTHR45947">
    <property type="entry name" value="SULFOQUINOVOSYL TRANSFERASE SQD2"/>
    <property type="match status" value="1"/>
</dbReference>
<dbReference type="NCBIfam" id="NF007640">
    <property type="entry name" value="PRK10307.1"/>
    <property type="match status" value="1"/>
</dbReference>
<dbReference type="SUPFAM" id="SSF53756">
    <property type="entry name" value="UDP-Glycosyltransferase/glycogen phosphorylase"/>
    <property type="match status" value="1"/>
</dbReference>
<dbReference type="PANTHER" id="PTHR45947:SF3">
    <property type="entry name" value="SULFOQUINOVOSYL TRANSFERASE SQD2"/>
    <property type="match status" value="1"/>
</dbReference>
<evidence type="ECO:0000259" key="3">
    <source>
        <dbReference type="Pfam" id="PF13579"/>
    </source>
</evidence>
<feature type="region of interest" description="Disordered" evidence="1">
    <location>
        <begin position="423"/>
        <end position="445"/>
    </location>
</feature>
<reference evidence="5" key="1">
    <citation type="journal article" date="2024" name="Algal Res.">
        <title>Biochemical, toxicological and genomic investigation of a high-biomass producing Limnothrix strain isolated from Italian shallow drinking water reservoir.</title>
        <authorList>
            <person name="Simonazzi M."/>
            <person name="Shishido T.K."/>
            <person name="Delbaje E."/>
            <person name="Wahlsten M."/>
            <person name="Fewer D.P."/>
            <person name="Sivonen K."/>
            <person name="Pezzolesi L."/>
            <person name="Pistocchi R."/>
        </authorList>
    </citation>
    <scope>NUCLEOTIDE SEQUENCE [LARGE SCALE GENOMIC DNA]</scope>
    <source>
        <strain evidence="5">LRLZ20PSL1</strain>
    </source>
</reference>
<dbReference type="EMBL" id="JAZAQF010000059">
    <property type="protein sequence ID" value="MFG3818000.1"/>
    <property type="molecule type" value="Genomic_DNA"/>
</dbReference>
<feature type="domain" description="Glycosyl transferase family 1" evidence="2">
    <location>
        <begin position="215"/>
        <end position="387"/>
    </location>
</feature>
<name>A0ABW7CCW9_9CYAN</name>
<dbReference type="Pfam" id="PF00534">
    <property type="entry name" value="Glycos_transf_1"/>
    <property type="match status" value="1"/>
</dbReference>
<dbReference type="InterPro" id="IPR001296">
    <property type="entry name" value="Glyco_trans_1"/>
</dbReference>
<organism evidence="4 5">
    <name type="scientific">Limnothrix redekei LRLZ20PSL1</name>
    <dbReference type="NCBI Taxonomy" id="3112953"/>
    <lineage>
        <taxon>Bacteria</taxon>
        <taxon>Bacillati</taxon>
        <taxon>Cyanobacteriota</taxon>
        <taxon>Cyanophyceae</taxon>
        <taxon>Pseudanabaenales</taxon>
        <taxon>Pseudanabaenaceae</taxon>
        <taxon>Limnothrix</taxon>
    </lineage>
</organism>
<proteinExistence type="predicted"/>
<dbReference type="Gene3D" id="3.40.50.2000">
    <property type="entry name" value="Glycogen Phosphorylase B"/>
    <property type="match status" value="2"/>
</dbReference>
<dbReference type="Pfam" id="PF13579">
    <property type="entry name" value="Glyco_trans_4_4"/>
    <property type="match status" value="1"/>
</dbReference>
<accession>A0ABW7CCW9</accession>
<evidence type="ECO:0000313" key="5">
    <source>
        <dbReference type="Proteomes" id="UP001604335"/>
    </source>
</evidence>
<evidence type="ECO:0000313" key="4">
    <source>
        <dbReference type="EMBL" id="MFG3818000.1"/>
    </source>
</evidence>
<evidence type="ECO:0000259" key="2">
    <source>
        <dbReference type="Pfam" id="PF00534"/>
    </source>
</evidence>
<dbReference type="Proteomes" id="UP001604335">
    <property type="component" value="Unassembled WGS sequence"/>
</dbReference>
<dbReference type="InterPro" id="IPR050194">
    <property type="entry name" value="Glycosyltransferase_grp1"/>
</dbReference>
<evidence type="ECO:0000256" key="1">
    <source>
        <dbReference type="SAM" id="MobiDB-lite"/>
    </source>
</evidence>
<dbReference type="CDD" id="cd03794">
    <property type="entry name" value="GT4_WbuB-like"/>
    <property type="match status" value="1"/>
</dbReference>
<comment type="caution">
    <text evidence="4">The sequence shown here is derived from an EMBL/GenBank/DDBJ whole genome shotgun (WGS) entry which is preliminary data.</text>
</comment>
<feature type="domain" description="Glycosyltransferase subfamily 4-like N-terminal" evidence="3">
    <location>
        <begin position="16"/>
        <end position="200"/>
    </location>
</feature>
<dbReference type="InterPro" id="IPR028098">
    <property type="entry name" value="Glyco_trans_4-like_N"/>
</dbReference>
<sequence>MKILIYSYNYHPEPIGIAPLMTELAEGLARRGHEVRVLTGMPNYPERRIYEGYRGKLYCTEVINNVRIDRCYVWIRPKPGLLTRLALDGSFAITSFLRALNGWRPDVMLMTSPPLAATVPAALLRWMYRCPLILNLQDILPEAAVHTGLITSKRAIQVFEALERFAYKTSTAISAIAEGFVDNLVSKGVSPNKIALIPNWVDVNFVQPMPKNNAFRAAHGLQSKFVVLYSGNIALTQGLETVIDAAKVLDGRPEAAPIQFVIVGEARAIERLGQYCRENAVSDRVKLLPFQPREALPEMMAAADVSLIVQRRNVVGFNMPSKTQVILASGRPIIGSVPSHGTAAQAIRRSEAGIVVEPESPQALAEAILALAQDPDRAERLGRQGRQHALAMYSFDSSLDRYEQLFNHLVKQSRRHSAAVTVPADLTGTPQPLQLPQPSASNRSH</sequence>
<gene>
    <name evidence="4" type="ORF">VPK24_10165</name>
</gene>
<dbReference type="RefSeq" id="WP_393012806.1">
    <property type="nucleotide sequence ID" value="NZ_JAZAQF010000059.1"/>
</dbReference>
<keyword evidence="5" id="KW-1185">Reference proteome</keyword>